<evidence type="ECO:0000256" key="1">
    <source>
        <dbReference type="ARBA" id="ARBA00004651"/>
    </source>
</evidence>
<keyword evidence="4 6" id="KW-1133">Transmembrane helix</keyword>
<feature type="transmembrane region" description="Helical" evidence="6">
    <location>
        <begin position="360"/>
        <end position="381"/>
    </location>
</feature>
<keyword evidence="3 6" id="KW-0812">Transmembrane</keyword>
<dbReference type="AlphaFoldDB" id="A0A1H9DID4"/>
<dbReference type="InParanoid" id="A0A1H9DID4"/>
<feature type="transmembrane region" description="Helical" evidence="6">
    <location>
        <begin position="74"/>
        <end position="98"/>
    </location>
</feature>
<dbReference type="STRING" id="478744.SAMN05444359_10618"/>
<reference evidence="8" key="1">
    <citation type="submission" date="2016-10" db="EMBL/GenBank/DDBJ databases">
        <authorList>
            <person name="Varghese N."/>
            <person name="Submissions S."/>
        </authorList>
    </citation>
    <scope>NUCLEOTIDE SEQUENCE [LARGE SCALE GENOMIC DNA]</scope>
    <source>
        <strain evidence="8">DSM 24740</strain>
    </source>
</reference>
<protein>
    <submittedName>
        <fullName evidence="7">Lipopolysaccharide export system permease protein</fullName>
    </submittedName>
</protein>
<dbReference type="PANTHER" id="PTHR33529">
    <property type="entry name" value="SLR0882 PROTEIN-RELATED"/>
    <property type="match status" value="1"/>
</dbReference>
<comment type="subcellular location">
    <subcellularLocation>
        <location evidence="1">Cell membrane</location>
        <topology evidence="1">Multi-pass membrane protein</topology>
    </subcellularLocation>
</comment>
<proteinExistence type="predicted"/>
<feature type="transmembrane region" description="Helical" evidence="6">
    <location>
        <begin position="27"/>
        <end position="53"/>
    </location>
</feature>
<evidence type="ECO:0000256" key="2">
    <source>
        <dbReference type="ARBA" id="ARBA00022475"/>
    </source>
</evidence>
<keyword evidence="8" id="KW-1185">Reference proteome</keyword>
<accession>A0A1H9DID4</accession>
<evidence type="ECO:0000313" key="8">
    <source>
        <dbReference type="Proteomes" id="UP000199021"/>
    </source>
</evidence>
<dbReference type="PANTHER" id="PTHR33529:SF8">
    <property type="entry name" value="PERMEASE, YJGP_YJGQ FAMILY"/>
    <property type="match status" value="1"/>
</dbReference>
<feature type="transmembrane region" description="Helical" evidence="6">
    <location>
        <begin position="125"/>
        <end position="144"/>
    </location>
</feature>
<gene>
    <name evidence="7" type="ORF">SAMN05444359_10618</name>
</gene>
<feature type="transmembrane region" description="Helical" evidence="6">
    <location>
        <begin position="329"/>
        <end position="348"/>
    </location>
</feature>
<keyword evidence="5 6" id="KW-0472">Membrane</keyword>
<keyword evidence="2" id="KW-1003">Cell membrane</keyword>
<name>A0A1H9DID4_9BACT</name>
<evidence type="ECO:0000256" key="6">
    <source>
        <dbReference type="SAM" id="Phobius"/>
    </source>
</evidence>
<evidence type="ECO:0000313" key="7">
    <source>
        <dbReference type="EMBL" id="SEQ13224.1"/>
    </source>
</evidence>
<dbReference type="GO" id="GO:0043190">
    <property type="term" value="C:ATP-binding cassette (ABC) transporter complex"/>
    <property type="evidence" value="ECO:0007669"/>
    <property type="project" value="TreeGrafter"/>
</dbReference>
<dbReference type="GO" id="GO:0015920">
    <property type="term" value="P:lipopolysaccharide transport"/>
    <property type="evidence" value="ECO:0007669"/>
    <property type="project" value="TreeGrafter"/>
</dbReference>
<dbReference type="InterPro" id="IPR005495">
    <property type="entry name" value="LptG/LptF_permease"/>
</dbReference>
<dbReference type="Pfam" id="PF03739">
    <property type="entry name" value="LptF_LptG"/>
    <property type="match status" value="1"/>
</dbReference>
<evidence type="ECO:0000256" key="5">
    <source>
        <dbReference type="ARBA" id="ARBA00023136"/>
    </source>
</evidence>
<dbReference type="Proteomes" id="UP000199021">
    <property type="component" value="Unassembled WGS sequence"/>
</dbReference>
<evidence type="ECO:0000256" key="4">
    <source>
        <dbReference type="ARBA" id="ARBA00022989"/>
    </source>
</evidence>
<dbReference type="EMBL" id="FOFB01000006">
    <property type="protein sequence ID" value="SEQ13224.1"/>
    <property type="molecule type" value="Genomic_DNA"/>
</dbReference>
<evidence type="ECO:0000256" key="3">
    <source>
        <dbReference type="ARBA" id="ARBA00022692"/>
    </source>
</evidence>
<organism evidence="7 8">
    <name type="scientific">Neolewinella agarilytica</name>
    <dbReference type="NCBI Taxonomy" id="478744"/>
    <lineage>
        <taxon>Bacteria</taxon>
        <taxon>Pseudomonadati</taxon>
        <taxon>Bacteroidota</taxon>
        <taxon>Saprospiria</taxon>
        <taxon>Saprospirales</taxon>
        <taxon>Lewinellaceae</taxon>
        <taxon>Neolewinella</taxon>
    </lineage>
</organism>
<sequence>MLFLSDFLQLTILLVYQLKSMLKKLDWYIIGKFLSTFFFTVLIFSMVSLIIDFSEKIERFIESDISKMEITFEYFPTFLLFILGFLWPMLTLISVIFFTSRMANNSEIISILNSGVSFRRLLRPYLVTAGFLTLLYVVGLHYVIPYANNHRTELERTYFGKNKDEGRTANVHMFVAPNTKVFMTHFSKRDSSARNFRIESFEDSELRKLTKARSAKFIPATDSTGAFWRLSSYEVRTFNGLEESLEIGGGHKLDTVLNLFPEDFVDYKEQQSAMSTPELLAHIRKQRERGAGNIRKYEVEMARRTAEPFTLIILVLIGVSVAGRKTRGGMGVQLAIGMFIGALFVFLSRFASTISVSANLPVYLGMWMPNIIFFAAAMYFVSKAQR</sequence>